<dbReference type="InterPro" id="IPR036803">
    <property type="entry name" value="Porphobilinogen_deaminase_C_sf"/>
</dbReference>
<comment type="cofactor">
    <cofactor evidence="8">
        <name>dipyrromethane</name>
        <dbReference type="ChEBI" id="CHEBI:60342"/>
    </cofactor>
    <text evidence="8">Binds 1 dipyrromethane group covalently.</text>
</comment>
<proteinExistence type="inferred from homology"/>
<dbReference type="Gene3D" id="3.40.190.10">
    <property type="entry name" value="Periplasmic binding protein-like II"/>
    <property type="match status" value="2"/>
</dbReference>
<dbReference type="Gene3D" id="3.30.160.40">
    <property type="entry name" value="Porphobilinogen deaminase, C-terminal domain"/>
    <property type="match status" value="1"/>
</dbReference>
<dbReference type="AlphaFoldDB" id="A0A285USZ8"/>
<dbReference type="FunFam" id="3.40.190.10:FF:000005">
    <property type="entry name" value="Porphobilinogen deaminase"/>
    <property type="match status" value="1"/>
</dbReference>
<dbReference type="SUPFAM" id="SSF53850">
    <property type="entry name" value="Periplasmic binding protein-like II"/>
    <property type="match status" value="1"/>
</dbReference>
<evidence type="ECO:0000256" key="3">
    <source>
        <dbReference type="ARBA" id="ARBA00005638"/>
    </source>
</evidence>
<dbReference type="PIRSF" id="PIRSF001438">
    <property type="entry name" value="4pyrrol_synth_OHMeBilane_synth"/>
    <property type="match status" value="1"/>
</dbReference>
<evidence type="ECO:0000313" key="12">
    <source>
        <dbReference type="Proteomes" id="UP000219167"/>
    </source>
</evidence>
<name>A0A285USZ8_9HYPH</name>
<dbReference type="GO" id="GO:0005737">
    <property type="term" value="C:cytoplasm"/>
    <property type="evidence" value="ECO:0007669"/>
    <property type="project" value="UniProtKB-UniRule"/>
</dbReference>
<dbReference type="PRINTS" id="PR00151">
    <property type="entry name" value="PORPHBDMNASE"/>
</dbReference>
<feature type="domain" description="Porphobilinogen deaminase C-terminal" evidence="10">
    <location>
        <begin position="229"/>
        <end position="295"/>
    </location>
</feature>
<dbReference type="GO" id="GO:0004418">
    <property type="term" value="F:hydroxymethylbilane synthase activity"/>
    <property type="evidence" value="ECO:0007669"/>
    <property type="project" value="UniProtKB-UniRule"/>
</dbReference>
<evidence type="ECO:0000256" key="4">
    <source>
        <dbReference type="ARBA" id="ARBA00011245"/>
    </source>
</evidence>
<dbReference type="EC" id="2.5.1.61" evidence="8"/>
<comment type="subunit">
    <text evidence="4 8">Monomer.</text>
</comment>
<dbReference type="RefSeq" id="WP_097141191.1">
    <property type="nucleotide sequence ID" value="NZ_OBQD01000011.1"/>
</dbReference>
<evidence type="ECO:0000256" key="5">
    <source>
        <dbReference type="ARBA" id="ARBA00022679"/>
    </source>
</evidence>
<dbReference type="UniPathway" id="UPA00251">
    <property type="reaction ID" value="UER00319"/>
</dbReference>
<keyword evidence="6 8" id="KW-0627">Porphyrin biosynthesis</keyword>
<comment type="miscellaneous">
    <text evidence="8">The porphobilinogen subunits are added to the dipyrromethane group.</text>
</comment>
<dbReference type="Pfam" id="PF03900">
    <property type="entry name" value="Porphobil_deamC"/>
    <property type="match status" value="1"/>
</dbReference>
<dbReference type="Proteomes" id="UP000219167">
    <property type="component" value="Unassembled WGS sequence"/>
</dbReference>
<keyword evidence="5 8" id="KW-0808">Transferase</keyword>
<evidence type="ECO:0000256" key="7">
    <source>
        <dbReference type="ARBA" id="ARBA00048169"/>
    </source>
</evidence>
<feature type="modified residue" description="S-(dipyrrolylmethanemethyl)cysteine" evidence="8">
    <location>
        <position position="244"/>
    </location>
</feature>
<evidence type="ECO:0000256" key="8">
    <source>
        <dbReference type="HAMAP-Rule" id="MF_00260"/>
    </source>
</evidence>
<dbReference type="SUPFAM" id="SSF54782">
    <property type="entry name" value="Porphobilinogen deaminase (hydroxymethylbilane synthase), C-terminal domain"/>
    <property type="match status" value="1"/>
</dbReference>
<dbReference type="InterPro" id="IPR022419">
    <property type="entry name" value="Porphobilin_deaminase_cofac_BS"/>
</dbReference>
<dbReference type="Pfam" id="PF01379">
    <property type="entry name" value="Porphobil_deam"/>
    <property type="match status" value="1"/>
</dbReference>
<dbReference type="PANTHER" id="PTHR11557:SF0">
    <property type="entry name" value="PORPHOBILINOGEN DEAMINASE"/>
    <property type="match status" value="1"/>
</dbReference>
<dbReference type="GO" id="GO:0006782">
    <property type="term" value="P:protoporphyrinogen IX biosynthetic process"/>
    <property type="evidence" value="ECO:0007669"/>
    <property type="project" value="UniProtKB-UniRule"/>
</dbReference>
<evidence type="ECO:0000313" key="11">
    <source>
        <dbReference type="EMBL" id="SOC43381.1"/>
    </source>
</evidence>
<dbReference type="NCBIfam" id="TIGR00212">
    <property type="entry name" value="hemC"/>
    <property type="match status" value="1"/>
</dbReference>
<comment type="function">
    <text evidence="1 8">Tetrapolymerization of the monopyrrole PBG into the hydroxymethylbilane pre-uroporphyrinogen in several discrete steps.</text>
</comment>
<comment type="catalytic activity">
    <reaction evidence="7 8">
        <text>4 porphobilinogen + H2O = hydroxymethylbilane + 4 NH4(+)</text>
        <dbReference type="Rhea" id="RHEA:13185"/>
        <dbReference type="ChEBI" id="CHEBI:15377"/>
        <dbReference type="ChEBI" id="CHEBI:28938"/>
        <dbReference type="ChEBI" id="CHEBI:57845"/>
        <dbReference type="ChEBI" id="CHEBI:58126"/>
        <dbReference type="EC" id="2.5.1.61"/>
    </reaction>
</comment>
<dbReference type="InterPro" id="IPR000860">
    <property type="entry name" value="HemC"/>
</dbReference>
<organism evidence="11 12">
    <name type="scientific">Rhizobium subbaraonis</name>
    <dbReference type="NCBI Taxonomy" id="908946"/>
    <lineage>
        <taxon>Bacteria</taxon>
        <taxon>Pseudomonadati</taxon>
        <taxon>Pseudomonadota</taxon>
        <taxon>Alphaproteobacteria</taxon>
        <taxon>Hyphomicrobiales</taxon>
        <taxon>Rhizobiaceae</taxon>
        <taxon>Rhizobium/Agrobacterium group</taxon>
        <taxon>Rhizobium</taxon>
    </lineage>
</organism>
<evidence type="ECO:0000259" key="10">
    <source>
        <dbReference type="Pfam" id="PF03900"/>
    </source>
</evidence>
<reference evidence="11 12" key="1">
    <citation type="submission" date="2017-08" db="EMBL/GenBank/DDBJ databases">
        <authorList>
            <person name="de Groot N.N."/>
        </authorList>
    </citation>
    <scope>NUCLEOTIDE SEQUENCE [LARGE SCALE GENOMIC DNA]</scope>
    <source>
        <strain evidence="11 12">JC85</strain>
    </source>
</reference>
<dbReference type="HAMAP" id="MF_00260">
    <property type="entry name" value="Porphobil_deam"/>
    <property type="match status" value="1"/>
</dbReference>
<dbReference type="InterPro" id="IPR022417">
    <property type="entry name" value="Porphobilin_deaminase_N"/>
</dbReference>
<dbReference type="InterPro" id="IPR022418">
    <property type="entry name" value="Porphobilinogen_deaminase_C"/>
</dbReference>
<comment type="pathway">
    <text evidence="2">Porphyrin-containing compound metabolism; protoporphyrin-IX biosynthesis; coproporphyrinogen-III from 5-aminolevulinate: step 2/4.</text>
</comment>
<gene>
    <name evidence="8" type="primary">hemC</name>
    <name evidence="11" type="ORF">SAMN05892877_11178</name>
</gene>
<dbReference type="PANTHER" id="PTHR11557">
    <property type="entry name" value="PORPHOBILINOGEN DEAMINASE"/>
    <property type="match status" value="1"/>
</dbReference>
<evidence type="ECO:0000259" key="9">
    <source>
        <dbReference type="Pfam" id="PF01379"/>
    </source>
</evidence>
<dbReference type="PROSITE" id="PS00533">
    <property type="entry name" value="PORPHOBILINOGEN_DEAM"/>
    <property type="match status" value="1"/>
</dbReference>
<evidence type="ECO:0000256" key="6">
    <source>
        <dbReference type="ARBA" id="ARBA00023244"/>
    </source>
</evidence>
<evidence type="ECO:0000256" key="1">
    <source>
        <dbReference type="ARBA" id="ARBA00002869"/>
    </source>
</evidence>
<keyword evidence="12" id="KW-1185">Reference proteome</keyword>
<evidence type="ECO:0000256" key="2">
    <source>
        <dbReference type="ARBA" id="ARBA00004735"/>
    </source>
</evidence>
<feature type="domain" description="Porphobilinogen deaminase N-terminal" evidence="9">
    <location>
        <begin position="6"/>
        <end position="214"/>
    </location>
</feature>
<accession>A0A285USZ8</accession>
<dbReference type="OrthoDB" id="9810298at2"/>
<protein>
    <recommendedName>
        <fullName evidence="8">Porphobilinogen deaminase</fullName>
        <shortName evidence="8">PBG</shortName>
        <ecNumber evidence="8">2.5.1.61</ecNumber>
    </recommendedName>
    <alternativeName>
        <fullName evidence="8">Hydroxymethylbilane synthase</fullName>
        <shortName evidence="8">HMBS</shortName>
    </alternativeName>
    <alternativeName>
        <fullName evidence="8">Pre-uroporphyrinogen synthase</fullName>
    </alternativeName>
</protein>
<sequence length="309" mass="33413">MQTKPFRIGTRGSPLALAQAHETRARLMAAHGLPEEMFEIVVLSTKGDRITDRALSEIGGKGLFTEEIEAQLFSGDLDFAVHSSKDMSTRLPEGLELAAFLPREDPRDAFVGRTAAKLPDLPYGATVGSASLRRQAQIRKLRPDINVVTFRGQVDTRLRKLAEGQADATLLAYAGLKRIGKQDVATQILETDMFLPAPAQGAICVEARIGDRRIGDLLAAINDRATSDAVTCERAFLAVLDGSCRTPIAGYALCEGGRLRFRGMILTPDGSRFHEAQSEGMATDAAELGEKAGHAVRETAGTSFFDGWR</sequence>
<dbReference type="EMBL" id="OBQD01000011">
    <property type="protein sequence ID" value="SOC43381.1"/>
    <property type="molecule type" value="Genomic_DNA"/>
</dbReference>
<comment type="similarity">
    <text evidence="3 8">Belongs to the HMBS family.</text>
</comment>